<reference evidence="2" key="1">
    <citation type="submission" date="2012-02" db="EMBL/GenBank/DDBJ databases">
        <title>Whole genome shotgun sequence of Gordonia otitidis NBRC 100426.</title>
        <authorList>
            <person name="Yoshida I."/>
            <person name="Hosoyama A."/>
            <person name="Tsuchikane K."/>
            <person name="Katsumata H."/>
            <person name="Yamazaki S."/>
            <person name="Fujita N."/>
        </authorList>
    </citation>
    <scope>NUCLEOTIDE SEQUENCE [LARGE SCALE GENOMIC DNA]</scope>
    <source>
        <strain evidence="2">NBRC 100426</strain>
    </source>
</reference>
<organism evidence="2 3">
    <name type="scientific">Gordonia otitidis (strain DSM 44809 / CCUG 52243 / JCM 12355 / NBRC 100426 / IFM 10032)</name>
    <dbReference type="NCBI Taxonomy" id="1108044"/>
    <lineage>
        <taxon>Bacteria</taxon>
        <taxon>Bacillati</taxon>
        <taxon>Actinomycetota</taxon>
        <taxon>Actinomycetes</taxon>
        <taxon>Mycobacteriales</taxon>
        <taxon>Gordoniaceae</taxon>
        <taxon>Gordonia</taxon>
    </lineage>
</organism>
<dbReference type="STRING" id="1108044.GOOTI_103_00140"/>
<dbReference type="GO" id="GO:0050660">
    <property type="term" value="F:flavin adenine dinucleotide binding"/>
    <property type="evidence" value="ECO:0007669"/>
    <property type="project" value="InterPro"/>
</dbReference>
<evidence type="ECO:0000313" key="2">
    <source>
        <dbReference type="EMBL" id="GAB34329.1"/>
    </source>
</evidence>
<name>H5TLH1_GORO1</name>
<proteinExistence type="predicted"/>
<dbReference type="PANTHER" id="PTHR43884:SF12">
    <property type="entry name" value="ISOVALERYL-COA DEHYDROGENASE, MITOCHONDRIAL-RELATED"/>
    <property type="match status" value="1"/>
</dbReference>
<dbReference type="Gene3D" id="2.40.110.10">
    <property type="entry name" value="Butyryl-CoA Dehydrogenase, subunit A, domain 2"/>
    <property type="match status" value="1"/>
</dbReference>
<dbReference type="InterPro" id="IPR013786">
    <property type="entry name" value="AcylCoA_DH/ox_N"/>
</dbReference>
<dbReference type="Pfam" id="PF02771">
    <property type="entry name" value="Acyl-CoA_dh_N"/>
    <property type="match status" value="1"/>
</dbReference>
<dbReference type="InterPro" id="IPR009100">
    <property type="entry name" value="AcylCoA_DH/oxidase_NM_dom_sf"/>
</dbReference>
<comment type="caution">
    <text evidence="2">The sequence shown here is derived from an EMBL/GenBank/DDBJ whole genome shotgun (WGS) entry which is preliminary data.</text>
</comment>
<dbReference type="Proteomes" id="UP000005038">
    <property type="component" value="Unassembled WGS sequence"/>
</dbReference>
<dbReference type="PANTHER" id="PTHR43884">
    <property type="entry name" value="ACYL-COA DEHYDROGENASE"/>
    <property type="match status" value="1"/>
</dbReference>
<sequence length="350" mass="36694">MDTRPSTTALIDSAYRIADDLLFPDAAEVDRTGEIPANHWTALADAGLYGIAAPETAGGPGLEFTQVIEIIETLTSGCLSTAFTWLQHHGVVISLAHTSNQALRDELLAETVTGRTRAGVAYAGAVPTPPRMSATRTEAGWVFSGYAPFVSGWGNIDVLQISARDVDTDDVVAAIVPTHPMSAAITVSPMRLTAGNASHTVSLRIDSLPVPNALVVGQVALDDFFATQNTGIRLNGALPFGILRRCTALLDRTGATAQARRLRERGSEIRTRLDGSLDDADALLAARADGAQLGVDAAAALVAADGGRALIAGSDADRLSREATFTLVAASRPELKDLLLQRFSGLNDDG</sequence>
<dbReference type="GO" id="GO:0003995">
    <property type="term" value="F:acyl-CoA dehydrogenase activity"/>
    <property type="evidence" value="ECO:0007669"/>
    <property type="project" value="TreeGrafter"/>
</dbReference>
<accession>H5TLH1</accession>
<dbReference type="AlphaFoldDB" id="H5TLH1"/>
<gene>
    <name evidence="2" type="ORF">GOOTI_103_00140</name>
</gene>
<dbReference type="RefSeq" id="WP_007238566.1">
    <property type="nucleotide sequence ID" value="NZ_BAFB01000103.1"/>
</dbReference>
<evidence type="ECO:0000259" key="1">
    <source>
        <dbReference type="Pfam" id="PF02771"/>
    </source>
</evidence>
<feature type="domain" description="Acyl-CoA dehydrogenase/oxidase N-terminal" evidence="1">
    <location>
        <begin position="8"/>
        <end position="114"/>
    </location>
</feature>
<dbReference type="OrthoDB" id="3536625at2"/>
<dbReference type="InterPro" id="IPR037069">
    <property type="entry name" value="AcylCoA_DH/ox_N_sf"/>
</dbReference>
<dbReference type="EMBL" id="BAFB01000103">
    <property type="protein sequence ID" value="GAB34329.1"/>
    <property type="molecule type" value="Genomic_DNA"/>
</dbReference>
<keyword evidence="3" id="KW-1185">Reference proteome</keyword>
<dbReference type="SUPFAM" id="SSF56645">
    <property type="entry name" value="Acyl-CoA dehydrogenase NM domain-like"/>
    <property type="match status" value="1"/>
</dbReference>
<dbReference type="Gene3D" id="1.10.540.10">
    <property type="entry name" value="Acyl-CoA dehydrogenase/oxidase, N-terminal domain"/>
    <property type="match status" value="1"/>
</dbReference>
<evidence type="ECO:0000313" key="3">
    <source>
        <dbReference type="Proteomes" id="UP000005038"/>
    </source>
</evidence>
<dbReference type="InterPro" id="IPR046373">
    <property type="entry name" value="Acyl-CoA_Oxase/DH_mid-dom_sf"/>
</dbReference>
<protein>
    <submittedName>
        <fullName evidence="2">Acyl-CoA dehydrogenase</fullName>
    </submittedName>
</protein>